<dbReference type="RefSeq" id="WP_144074696.1">
    <property type="nucleotide sequence ID" value="NZ_CP076128.1"/>
</dbReference>
<protein>
    <submittedName>
        <fullName evidence="1">NAD(P)-binding protein</fullName>
    </submittedName>
</protein>
<dbReference type="Pfam" id="PF13450">
    <property type="entry name" value="NAD_binding_8"/>
    <property type="match status" value="1"/>
</dbReference>
<dbReference type="PANTHER" id="PTHR43563:SF1">
    <property type="entry name" value="AMINE OXIDASE [FLAVIN-CONTAINING] B"/>
    <property type="match status" value="1"/>
</dbReference>
<dbReference type="PANTHER" id="PTHR43563">
    <property type="entry name" value="AMINE OXIDASE"/>
    <property type="match status" value="1"/>
</dbReference>
<dbReference type="InterPro" id="IPR036188">
    <property type="entry name" value="FAD/NAD-bd_sf"/>
</dbReference>
<dbReference type="Gene3D" id="3.50.50.60">
    <property type="entry name" value="FAD/NAD(P)-binding domain"/>
    <property type="match status" value="1"/>
</dbReference>
<evidence type="ECO:0000313" key="1">
    <source>
        <dbReference type="EMBL" id="QWG07300.1"/>
    </source>
</evidence>
<accession>A0ABX8GUM9</accession>
<reference evidence="1 2" key="1">
    <citation type="submission" date="2021-05" db="EMBL/GenBank/DDBJ databases">
        <title>Comparative genomic studies on the polysaccharide-degrading batcterial strains of the Flammeovirga genus.</title>
        <authorList>
            <person name="Zewei F."/>
            <person name="Zheng Z."/>
            <person name="Yu L."/>
            <person name="Ruyue G."/>
            <person name="Yanhong M."/>
            <person name="Yuanyuan C."/>
            <person name="Jingyan G."/>
            <person name="Wenjun H."/>
        </authorList>
    </citation>
    <scope>NUCLEOTIDE SEQUENCE [LARGE SCALE GENOMIC DNA]</scope>
    <source>
        <strain evidence="1 2">YS10</strain>
    </source>
</reference>
<dbReference type="Proteomes" id="UP000682802">
    <property type="component" value="Chromosome 1"/>
</dbReference>
<dbReference type="InterPro" id="IPR050703">
    <property type="entry name" value="Flavin_MAO"/>
</dbReference>
<dbReference type="SUPFAM" id="SSF51905">
    <property type="entry name" value="FAD/NAD(P)-binding domain"/>
    <property type="match status" value="1"/>
</dbReference>
<proteinExistence type="predicted"/>
<keyword evidence="2" id="KW-1185">Reference proteome</keyword>
<sequence>MKRRNFIKLSSTAMFSYLYGCKSSSSPKLPFEVTFRSDQKVGHTVMESILYPKVKQPDVDYIIVGGGVAGLTSAYKLKEQDYLLFELSDRFGGSSSAENYKNTRFAQGAHYDMSYPSKFGIDALNLLLELDIIQKEGDIYEFVDKEYLINKEDLSWCSYKGNYYDDVFFDLESEEKFYTLIEQFFDKITLPTSLISDEVMYLDKITFADWLSTQDVTLSNEFLLGVDYHLKDDFGADAKEVSALAGISYYAVRPNEYKWASTFSPPQGNAYFIDKLLEKLPAHKCKLKHIVRRITHLNDGTFNVEIIDVEKHQLKLIHTENIIYAGQKHALKYICKPLFQPFKEQKTAPWLVVNIFLKKNTSIPLGAWQNEVLSNDWKFLGFVDSSTQKTEDYRVLTAYYCFPDSDREKLLTIENQQNDFVNYTIENIATFLKVDTDILKEGIEKVFMHALGHGMPIPTVNYLKQDKNKKRPYKNLVFAGVDNGRLPFLIEAIDSGISAINTLKS</sequence>
<gene>
    <name evidence="1" type="ORF">KM029_18650</name>
</gene>
<name>A0ABX8GUM9_9BACT</name>
<organism evidence="1 2">
    <name type="scientific">Flammeovirga kamogawensis</name>
    <dbReference type="NCBI Taxonomy" id="373891"/>
    <lineage>
        <taxon>Bacteria</taxon>
        <taxon>Pseudomonadati</taxon>
        <taxon>Bacteroidota</taxon>
        <taxon>Cytophagia</taxon>
        <taxon>Cytophagales</taxon>
        <taxon>Flammeovirgaceae</taxon>
        <taxon>Flammeovirga</taxon>
    </lineage>
</organism>
<dbReference type="EMBL" id="CP076128">
    <property type="protein sequence ID" value="QWG07300.1"/>
    <property type="molecule type" value="Genomic_DNA"/>
</dbReference>
<evidence type="ECO:0000313" key="2">
    <source>
        <dbReference type="Proteomes" id="UP000682802"/>
    </source>
</evidence>